<dbReference type="CDD" id="cd00146">
    <property type="entry name" value="PKD"/>
    <property type="match status" value="1"/>
</dbReference>
<dbReference type="InterPro" id="IPR022409">
    <property type="entry name" value="PKD/Chitinase_dom"/>
</dbReference>
<feature type="domain" description="PA14" evidence="4">
    <location>
        <begin position="162"/>
        <end position="300"/>
    </location>
</feature>
<name>A0ABD6DJL3_9EURY</name>
<feature type="region of interest" description="Disordered" evidence="1">
    <location>
        <begin position="343"/>
        <end position="383"/>
    </location>
</feature>
<dbReference type="Pfam" id="PF07691">
    <property type="entry name" value="PA14"/>
    <property type="match status" value="2"/>
</dbReference>
<evidence type="ECO:0000256" key="1">
    <source>
        <dbReference type="SAM" id="MobiDB-lite"/>
    </source>
</evidence>
<reference evidence="5 6" key="1">
    <citation type="journal article" date="2019" name="Int. J. Syst. Evol. Microbiol.">
        <title>The Global Catalogue of Microorganisms (GCM) 10K type strain sequencing project: providing services to taxonomists for standard genome sequencing and annotation.</title>
        <authorList>
            <consortium name="The Broad Institute Genomics Platform"/>
            <consortium name="The Broad Institute Genome Sequencing Center for Infectious Disease"/>
            <person name="Wu L."/>
            <person name="Ma J."/>
        </authorList>
    </citation>
    <scope>NUCLEOTIDE SEQUENCE [LARGE SCALE GENOMIC DNA]</scope>
    <source>
        <strain evidence="5 6">CGMCC 1.10390</strain>
    </source>
</reference>
<comment type="caution">
    <text evidence="5">The sequence shown here is derived from an EMBL/GenBank/DDBJ whole genome shotgun (WGS) entry which is preliminary data.</text>
</comment>
<evidence type="ECO:0000313" key="5">
    <source>
        <dbReference type="EMBL" id="MFD1646187.1"/>
    </source>
</evidence>
<dbReference type="InterPro" id="IPR013783">
    <property type="entry name" value="Ig-like_fold"/>
</dbReference>
<dbReference type="PROSITE" id="PS51820">
    <property type="entry name" value="PA14"/>
    <property type="match status" value="2"/>
</dbReference>
<feature type="domain" description="PA14" evidence="4">
    <location>
        <begin position="397"/>
        <end position="533"/>
    </location>
</feature>
<dbReference type="SMART" id="SM00089">
    <property type="entry name" value="PKD"/>
    <property type="match status" value="1"/>
</dbReference>
<keyword evidence="2" id="KW-0812">Transmembrane</keyword>
<dbReference type="Gene3D" id="2.60.40.10">
    <property type="entry name" value="Immunoglobulins"/>
    <property type="match status" value="1"/>
</dbReference>
<dbReference type="InterPro" id="IPR037524">
    <property type="entry name" value="PA14/GLEYA"/>
</dbReference>
<feature type="compositionally biased region" description="Polar residues" evidence="1">
    <location>
        <begin position="580"/>
        <end position="595"/>
    </location>
</feature>
<dbReference type="Gene3D" id="3.90.182.10">
    <property type="entry name" value="Toxin - Anthrax Protective Antigen,domain 1"/>
    <property type="match status" value="1"/>
</dbReference>
<feature type="region of interest" description="Disordered" evidence="1">
    <location>
        <begin position="570"/>
        <end position="595"/>
    </location>
</feature>
<evidence type="ECO:0000259" key="4">
    <source>
        <dbReference type="PROSITE" id="PS51820"/>
    </source>
</evidence>
<protein>
    <submittedName>
        <fullName evidence="5">PA14 domain-containing protein</fullName>
    </submittedName>
</protein>
<dbReference type="Proteomes" id="UP001597034">
    <property type="component" value="Unassembled WGS sequence"/>
</dbReference>
<keyword evidence="2" id="KW-0472">Membrane</keyword>
<dbReference type="InterPro" id="IPR000601">
    <property type="entry name" value="PKD_dom"/>
</dbReference>
<dbReference type="SUPFAM" id="SSF56988">
    <property type="entry name" value="Anthrax protective antigen"/>
    <property type="match status" value="2"/>
</dbReference>
<dbReference type="Gene3D" id="2.60.120.380">
    <property type="match status" value="1"/>
</dbReference>
<keyword evidence="2" id="KW-1133">Transmembrane helix</keyword>
<dbReference type="RefSeq" id="WP_256398294.1">
    <property type="nucleotide sequence ID" value="NZ_JANHJR010000001.1"/>
</dbReference>
<dbReference type="EMBL" id="JBHUDO010000002">
    <property type="protein sequence ID" value="MFD1646187.1"/>
    <property type="molecule type" value="Genomic_DNA"/>
</dbReference>
<feature type="transmembrane region" description="Helical" evidence="2">
    <location>
        <begin position="12"/>
        <end position="34"/>
    </location>
</feature>
<keyword evidence="6" id="KW-1185">Reference proteome</keyword>
<evidence type="ECO:0000313" key="6">
    <source>
        <dbReference type="Proteomes" id="UP001597034"/>
    </source>
</evidence>
<dbReference type="SMART" id="SM00758">
    <property type="entry name" value="PA14"/>
    <property type="match status" value="2"/>
</dbReference>
<evidence type="ECO:0000259" key="3">
    <source>
        <dbReference type="PROSITE" id="PS50093"/>
    </source>
</evidence>
<feature type="compositionally biased region" description="Low complexity" evidence="1">
    <location>
        <begin position="372"/>
        <end position="383"/>
    </location>
</feature>
<dbReference type="InterPro" id="IPR011658">
    <property type="entry name" value="PA14_dom"/>
</dbReference>
<gene>
    <name evidence="5" type="ORF">ACFSBL_10885</name>
</gene>
<dbReference type="AlphaFoldDB" id="A0ABD6DJL3"/>
<evidence type="ECO:0000256" key="2">
    <source>
        <dbReference type="SAM" id="Phobius"/>
    </source>
</evidence>
<accession>A0ABD6DJL3</accession>
<feature type="domain" description="PKD" evidence="3">
    <location>
        <begin position="303"/>
        <end position="387"/>
    </location>
</feature>
<sequence>MMDDRGLNSQLAVVLIIAVAFVAAGAVFLTGASLTEVLGEPTPQAEFEFQYDAETGVLDVSHGGGESLSDTNTEAVTIQVVPADGGTRRNYTWTGSGDFEMRAGETFRLNATNSPVAGNVTYPTAFQRGDTVRVVWDAPGDDGRTAILAEYRVPTDAAPSVGLAQGLTYEYYEASSQYSSMPNFASETPERTGSTPTFDISLRDRGAEYAFRFVGYVDVPADGQYTFYTTSDDGSELYIDGNRVVDNRGLHGARERSGTVTLSAGLHPITVTHFEHTGNEVLDVSWEGPTDGKQPVPASALYTQPTTVADFDASCVGYNCSFDAGGSRDDGGTVQSYEWAFGDGTTTTTSGPTVDHEYTSGGDRTVSLTVQGSSGRSDSTSRTVTVEDLRAPDSPGSLEAGVEYEYYEGYWNSLPNFDSETPVDTGDVSNFDISVRQRDDEFAVRYTGYVEVPEDGQYTFWTGSDDGSRLAIGTEVVVDNDGTHPYEEESGTIDLEAGTHRITVTFFERTGHESLSVFWAGPSFGKEQIPDSALYRNDSSPSMANLTAQGSATVRFPAAGNAFRDTFTVRPEDGPRTGPRCTTQTTQQRSDGAPY</sequence>
<organism evidence="5 6">
    <name type="scientific">Haloarchaeobius litoreus</name>
    <dbReference type="NCBI Taxonomy" id="755306"/>
    <lineage>
        <taxon>Archaea</taxon>
        <taxon>Methanobacteriati</taxon>
        <taxon>Methanobacteriota</taxon>
        <taxon>Stenosarchaea group</taxon>
        <taxon>Halobacteria</taxon>
        <taxon>Halobacteriales</taxon>
        <taxon>Halorubellaceae</taxon>
        <taxon>Haloarchaeobius</taxon>
    </lineage>
</organism>
<dbReference type="Pfam" id="PF18911">
    <property type="entry name" value="PKD_4"/>
    <property type="match status" value="1"/>
</dbReference>
<dbReference type="PROSITE" id="PS50093">
    <property type="entry name" value="PKD"/>
    <property type="match status" value="1"/>
</dbReference>
<proteinExistence type="predicted"/>